<evidence type="ECO:0000313" key="2">
    <source>
        <dbReference type="Proteomes" id="UP001378592"/>
    </source>
</evidence>
<protein>
    <submittedName>
        <fullName evidence="1">Uncharacterized protein</fullName>
    </submittedName>
</protein>
<reference evidence="1 2" key="1">
    <citation type="submission" date="2024-03" db="EMBL/GenBank/DDBJ databases">
        <title>The genome assembly and annotation of the cricket Gryllus longicercus Weissman &amp; Gray.</title>
        <authorList>
            <person name="Szrajer S."/>
            <person name="Gray D."/>
            <person name="Ylla G."/>
        </authorList>
    </citation>
    <scope>NUCLEOTIDE SEQUENCE [LARGE SCALE GENOMIC DNA]</scope>
    <source>
        <strain evidence="1">DAG 2021-001</strain>
        <tissue evidence="1">Whole body minus gut</tissue>
    </source>
</reference>
<accession>A0AAN9Z5F2</accession>
<gene>
    <name evidence="1" type="ORF">R5R35_010508</name>
</gene>
<sequence length="182" mass="20784">MVYQLWISSSVSSPPREALTRGISFGEVATIGKFIPSKEMLPTKDRPPTPVPSLEALAVLVKEEPIELKPPMEDSNEEQKKLISLFKAIHEYLYFSLIRYFETRPPVSKIMYSPGLSGTQLRIHDVVRRLTEKISESEDAVLLESDEIHMAEEYLIQELQSRLPFLKESSKENLQGVRRPSI</sequence>
<name>A0AAN9Z5F2_9ORTH</name>
<evidence type="ECO:0000313" key="1">
    <source>
        <dbReference type="EMBL" id="KAK7863472.1"/>
    </source>
</evidence>
<dbReference type="EMBL" id="JAZDUA010000229">
    <property type="protein sequence ID" value="KAK7863472.1"/>
    <property type="molecule type" value="Genomic_DNA"/>
</dbReference>
<keyword evidence="2" id="KW-1185">Reference proteome</keyword>
<proteinExistence type="predicted"/>
<comment type="caution">
    <text evidence="1">The sequence shown here is derived from an EMBL/GenBank/DDBJ whole genome shotgun (WGS) entry which is preliminary data.</text>
</comment>
<dbReference type="Proteomes" id="UP001378592">
    <property type="component" value="Unassembled WGS sequence"/>
</dbReference>
<organism evidence="1 2">
    <name type="scientific">Gryllus longicercus</name>
    <dbReference type="NCBI Taxonomy" id="2509291"/>
    <lineage>
        <taxon>Eukaryota</taxon>
        <taxon>Metazoa</taxon>
        <taxon>Ecdysozoa</taxon>
        <taxon>Arthropoda</taxon>
        <taxon>Hexapoda</taxon>
        <taxon>Insecta</taxon>
        <taxon>Pterygota</taxon>
        <taxon>Neoptera</taxon>
        <taxon>Polyneoptera</taxon>
        <taxon>Orthoptera</taxon>
        <taxon>Ensifera</taxon>
        <taxon>Gryllidea</taxon>
        <taxon>Grylloidea</taxon>
        <taxon>Gryllidae</taxon>
        <taxon>Gryllinae</taxon>
        <taxon>Gryllus</taxon>
    </lineage>
</organism>
<dbReference type="AlphaFoldDB" id="A0AAN9Z5F2"/>